<accession>A0A1H5RID4</accession>
<evidence type="ECO:0000313" key="2">
    <source>
        <dbReference type="Proteomes" id="UP000198878"/>
    </source>
</evidence>
<dbReference type="Proteomes" id="UP000198878">
    <property type="component" value="Unassembled WGS sequence"/>
</dbReference>
<keyword evidence="2" id="KW-1185">Reference proteome</keyword>
<dbReference type="Pfam" id="PF13560">
    <property type="entry name" value="HTH_31"/>
    <property type="match status" value="1"/>
</dbReference>
<protein>
    <recommendedName>
        <fullName evidence="3">Helix-turn-helix domain-containing protein</fullName>
    </recommendedName>
</protein>
<dbReference type="STRING" id="218821.SAMN05421837_113105"/>
<dbReference type="RefSeq" id="WP_143051111.1">
    <property type="nucleotide sequence ID" value="NZ_FNUJ01000013.1"/>
</dbReference>
<dbReference type="OrthoDB" id="3658635at2"/>
<sequence length="348" mass="38471">MPLSRPGPFGDLDPSGVTTLTQLAALLRQCRVRAGNPSFRDIERLGEKQGHALPRSTVNGVLAGKRGPRRDLLLALLDAFGVPDGDRAAWTNAWERAVAGLPADLVADPEEAPDIWRFPPDEPVMITCGRIPQSEFGSFAPSDRRDPDYVDLLTYADPDALVHLFGHIRALNPENDVKFATTDELQPVDYTSHLVVIGGSDFNMITRDMFSALHLPVKMSPRLPATDWLGMEVVNGDGTQRFSPVLGDEYGARILHEDVILFFRGVNPADRRRTITMCAGMYARGTLAAARCLTHPVLGPANQAYLRRTVGANRHFGFIARAIVMDRMVAAPDLTNPDHRLYEWMRPE</sequence>
<reference evidence="2" key="1">
    <citation type="submission" date="2016-10" db="EMBL/GenBank/DDBJ databases">
        <authorList>
            <person name="Varghese N."/>
            <person name="Submissions S."/>
        </authorList>
    </citation>
    <scope>NUCLEOTIDE SEQUENCE [LARGE SCALE GENOMIC DNA]</scope>
    <source>
        <strain evidence="2">DSM 44654</strain>
    </source>
</reference>
<dbReference type="EMBL" id="FNUJ01000013">
    <property type="protein sequence ID" value="SEF37277.1"/>
    <property type="molecule type" value="Genomic_DNA"/>
</dbReference>
<proteinExistence type="predicted"/>
<evidence type="ECO:0008006" key="3">
    <source>
        <dbReference type="Google" id="ProtNLM"/>
    </source>
</evidence>
<dbReference type="AlphaFoldDB" id="A0A1H5RID4"/>
<organism evidence="1 2">
    <name type="scientific">Amycolatopsis pretoriensis</name>
    <dbReference type="NCBI Taxonomy" id="218821"/>
    <lineage>
        <taxon>Bacteria</taxon>
        <taxon>Bacillati</taxon>
        <taxon>Actinomycetota</taxon>
        <taxon>Actinomycetes</taxon>
        <taxon>Pseudonocardiales</taxon>
        <taxon>Pseudonocardiaceae</taxon>
        <taxon>Amycolatopsis</taxon>
    </lineage>
</organism>
<evidence type="ECO:0000313" key="1">
    <source>
        <dbReference type="EMBL" id="SEF37277.1"/>
    </source>
</evidence>
<gene>
    <name evidence="1" type="ORF">SAMN05421837_113105</name>
</gene>
<name>A0A1H5RID4_9PSEU</name>